<dbReference type="AlphaFoldDB" id="A0A6H2BTA7"/>
<dbReference type="KEGG" id="dfs:HGD76_03125"/>
<evidence type="ECO:0000313" key="2">
    <source>
        <dbReference type="Proteomes" id="UP000502433"/>
    </source>
</evidence>
<proteinExistence type="predicted"/>
<evidence type="ECO:0000313" key="1">
    <source>
        <dbReference type="EMBL" id="QJB42822.1"/>
    </source>
</evidence>
<reference evidence="1 2" key="2">
    <citation type="submission" date="2020-04" db="EMBL/GenBank/DDBJ databases">
        <authorList>
            <person name="Fomenkov A."/>
            <person name="Anton B.P."/>
            <person name="Roberts R.J."/>
        </authorList>
    </citation>
    <scope>NUCLEOTIDE SEQUENCE [LARGE SCALE GENOMIC DNA]</scope>
    <source>
        <strain evidence="1 2">CCAP 1403/13f</strain>
    </source>
</reference>
<protein>
    <submittedName>
        <fullName evidence="1">Uncharacterized protein</fullName>
    </submittedName>
</protein>
<gene>
    <name evidence="1" type="ORF">HGD76_03125</name>
</gene>
<accession>A0A6H2BTA7</accession>
<dbReference type="EMBL" id="CP051206">
    <property type="protein sequence ID" value="QJB42822.1"/>
    <property type="molecule type" value="Genomic_DNA"/>
</dbReference>
<sequence length="49" mass="5426">MNPELEAYQNEFIEAIPGFISIVDLNPIPVNEINSLQIITNINSANIKA</sequence>
<organism evidence="1 2">
    <name type="scientific">Dolichospermum flos-aquae CCAP 1403/13F</name>
    <dbReference type="NCBI Taxonomy" id="315271"/>
    <lineage>
        <taxon>Bacteria</taxon>
        <taxon>Bacillati</taxon>
        <taxon>Cyanobacteriota</taxon>
        <taxon>Cyanophyceae</taxon>
        <taxon>Nostocales</taxon>
        <taxon>Aphanizomenonaceae</taxon>
        <taxon>Dolichospermum</taxon>
    </lineage>
</organism>
<dbReference type="Proteomes" id="UP000502433">
    <property type="component" value="Chromosome"/>
</dbReference>
<dbReference type="RefSeq" id="WP_168694528.1">
    <property type="nucleotide sequence ID" value="NZ_CP051206.1"/>
</dbReference>
<name>A0A6H2BTA7_DOLFA</name>
<reference evidence="1 2" key="1">
    <citation type="submission" date="2020-04" db="EMBL/GenBank/DDBJ databases">
        <title>Genome-Wide Identification of 5-Methylcytosine Sites in Bacterial Genomes By High-Throughput Sequencing of MspJI Restriction Fragments.</title>
        <authorList>
            <person name="Wu V."/>
        </authorList>
    </citation>
    <scope>NUCLEOTIDE SEQUENCE [LARGE SCALE GENOMIC DNA]</scope>
    <source>
        <strain evidence="1 2">CCAP 1403/13f</strain>
    </source>
</reference>